<dbReference type="PIRSF" id="PIRSF002599">
    <property type="entry name" value="Cold_shock_A"/>
    <property type="match status" value="1"/>
</dbReference>
<dbReference type="GO" id="GO:0003677">
    <property type="term" value="F:DNA binding"/>
    <property type="evidence" value="ECO:0007669"/>
    <property type="project" value="UniProtKB-KW"/>
</dbReference>
<organism evidence="9 10">
    <name type="scientific">Oceanomicrobium pacificus</name>
    <dbReference type="NCBI Taxonomy" id="2692916"/>
    <lineage>
        <taxon>Bacteria</taxon>
        <taxon>Pseudomonadati</taxon>
        <taxon>Pseudomonadota</taxon>
        <taxon>Alphaproteobacteria</taxon>
        <taxon>Rhodobacterales</taxon>
        <taxon>Paracoccaceae</taxon>
        <taxon>Oceanomicrobium</taxon>
    </lineage>
</organism>
<dbReference type="SMART" id="SM00357">
    <property type="entry name" value="CSP"/>
    <property type="match status" value="1"/>
</dbReference>
<name>A0A6B0TZC2_9RHOB</name>
<dbReference type="EMBL" id="WUWG01000005">
    <property type="protein sequence ID" value="MXU66363.1"/>
    <property type="molecule type" value="Genomic_DNA"/>
</dbReference>
<protein>
    <submittedName>
        <fullName evidence="9">Cold shock domain-containing protein</fullName>
    </submittedName>
</protein>
<dbReference type="PROSITE" id="PS00352">
    <property type="entry name" value="CSD_1"/>
    <property type="match status" value="1"/>
</dbReference>
<dbReference type="AlphaFoldDB" id="A0A6B0TZC2"/>
<proteinExistence type="predicted"/>
<dbReference type="Gene3D" id="2.40.50.140">
    <property type="entry name" value="Nucleic acid-binding proteins"/>
    <property type="match status" value="1"/>
</dbReference>
<dbReference type="PANTHER" id="PTHR46565">
    <property type="entry name" value="COLD SHOCK DOMAIN PROTEIN 2"/>
    <property type="match status" value="1"/>
</dbReference>
<keyword evidence="10" id="KW-1185">Reference proteome</keyword>
<keyword evidence="5" id="KW-0010">Activator</keyword>
<evidence type="ECO:0000256" key="5">
    <source>
        <dbReference type="ARBA" id="ARBA00023159"/>
    </source>
</evidence>
<dbReference type="Pfam" id="PF00313">
    <property type="entry name" value="CSD"/>
    <property type="match status" value="1"/>
</dbReference>
<dbReference type="InterPro" id="IPR019844">
    <property type="entry name" value="CSD_CS"/>
</dbReference>
<evidence type="ECO:0000259" key="8">
    <source>
        <dbReference type="PROSITE" id="PS51857"/>
    </source>
</evidence>
<evidence type="ECO:0000256" key="4">
    <source>
        <dbReference type="ARBA" id="ARBA00023125"/>
    </source>
</evidence>
<dbReference type="InterPro" id="IPR011129">
    <property type="entry name" value="CSD"/>
</dbReference>
<dbReference type="FunFam" id="2.40.50.140:FF:000006">
    <property type="entry name" value="Cold shock protein CspC"/>
    <property type="match status" value="1"/>
</dbReference>
<dbReference type="PROSITE" id="PS51857">
    <property type="entry name" value="CSD_2"/>
    <property type="match status" value="1"/>
</dbReference>
<keyword evidence="2" id="KW-0963">Cytoplasm</keyword>
<dbReference type="PANTHER" id="PTHR46565:SF20">
    <property type="entry name" value="COLD SHOCK DOMAIN-CONTAINING PROTEIN 4"/>
    <property type="match status" value="1"/>
</dbReference>
<dbReference type="Proteomes" id="UP000436016">
    <property type="component" value="Unassembled WGS sequence"/>
</dbReference>
<evidence type="ECO:0000256" key="7">
    <source>
        <dbReference type="RuleBase" id="RU000408"/>
    </source>
</evidence>
<dbReference type="InterPro" id="IPR012340">
    <property type="entry name" value="NA-bd_OB-fold"/>
</dbReference>
<comment type="subcellular location">
    <subcellularLocation>
        <location evidence="1 7">Cytoplasm</location>
    </subcellularLocation>
</comment>
<accession>A0A6B0TZC2</accession>
<dbReference type="GO" id="GO:0005829">
    <property type="term" value="C:cytosol"/>
    <property type="evidence" value="ECO:0007669"/>
    <property type="project" value="UniProtKB-ARBA"/>
</dbReference>
<dbReference type="CDD" id="cd04458">
    <property type="entry name" value="CSP_CDS"/>
    <property type="match status" value="1"/>
</dbReference>
<evidence type="ECO:0000256" key="3">
    <source>
        <dbReference type="ARBA" id="ARBA00023015"/>
    </source>
</evidence>
<keyword evidence="4" id="KW-0238">DNA-binding</keyword>
<comment type="caution">
    <text evidence="9">The sequence shown here is derived from an EMBL/GenBank/DDBJ whole genome shotgun (WGS) entry which is preliminary data.</text>
</comment>
<keyword evidence="3" id="KW-0805">Transcription regulation</keyword>
<dbReference type="InterPro" id="IPR012156">
    <property type="entry name" value="Cold_shock_CspA"/>
</dbReference>
<evidence type="ECO:0000256" key="1">
    <source>
        <dbReference type="ARBA" id="ARBA00004496"/>
    </source>
</evidence>
<dbReference type="PRINTS" id="PR00050">
    <property type="entry name" value="COLDSHOCK"/>
</dbReference>
<feature type="domain" description="CSD" evidence="8">
    <location>
        <begin position="1"/>
        <end position="67"/>
    </location>
</feature>
<dbReference type="RefSeq" id="WP_160855756.1">
    <property type="nucleotide sequence ID" value="NZ_WUWG01000005.1"/>
</dbReference>
<evidence type="ECO:0000256" key="2">
    <source>
        <dbReference type="ARBA" id="ARBA00022490"/>
    </source>
</evidence>
<dbReference type="InterPro" id="IPR002059">
    <property type="entry name" value="CSP_DNA-bd"/>
</dbReference>
<reference evidence="9 10" key="1">
    <citation type="submission" date="2019-12" db="EMBL/GenBank/DDBJ databases">
        <title>Strain KN286 was isolated from seawater, which was collected from Caroline Seamount in the tropical western Pacific.</title>
        <authorList>
            <person name="Wang Q."/>
        </authorList>
    </citation>
    <scope>NUCLEOTIDE SEQUENCE [LARGE SCALE GENOMIC DNA]</scope>
    <source>
        <strain evidence="9 10">KN286</strain>
    </source>
</reference>
<evidence type="ECO:0000313" key="10">
    <source>
        <dbReference type="Proteomes" id="UP000436016"/>
    </source>
</evidence>
<dbReference type="SUPFAM" id="SSF50249">
    <property type="entry name" value="Nucleic acid-binding proteins"/>
    <property type="match status" value="1"/>
</dbReference>
<evidence type="ECO:0000256" key="6">
    <source>
        <dbReference type="ARBA" id="ARBA00023163"/>
    </source>
</evidence>
<keyword evidence="6" id="KW-0804">Transcription</keyword>
<sequence length="68" mass="7243">MATGTVKWFNSTKGFGFIAPESGGNDVFVHISAVERAGLTGLADNQKVEYELQEGRDGRASAADLKLL</sequence>
<gene>
    <name evidence="9" type="ORF">GSH16_13000</name>
</gene>
<evidence type="ECO:0000313" key="9">
    <source>
        <dbReference type="EMBL" id="MXU66363.1"/>
    </source>
</evidence>